<evidence type="ECO:0008006" key="4">
    <source>
        <dbReference type="Google" id="ProtNLM"/>
    </source>
</evidence>
<feature type="region of interest" description="Disordered" evidence="1">
    <location>
        <begin position="1"/>
        <end position="59"/>
    </location>
</feature>
<name>A0ABQ1N1T4_9BACT</name>
<proteinExistence type="predicted"/>
<dbReference type="RefSeq" id="WP_188467101.1">
    <property type="nucleotide sequence ID" value="NZ_BAABHU010000015.1"/>
</dbReference>
<sequence length="59" mass="6713">MADDNKQNRPDPKKKPNYKRRDSGDFIGESKKDTDIIRKGAEIAPRPIITTSKKKKDNG</sequence>
<gene>
    <name evidence="2" type="ORF">GCM10011506_40420</name>
</gene>
<protein>
    <recommendedName>
        <fullName evidence="4">Multidrug transporter</fullName>
    </recommendedName>
</protein>
<reference evidence="3" key="1">
    <citation type="journal article" date="2019" name="Int. J. Syst. Evol. Microbiol.">
        <title>The Global Catalogue of Microorganisms (GCM) 10K type strain sequencing project: providing services to taxonomists for standard genome sequencing and annotation.</title>
        <authorList>
            <consortium name="The Broad Institute Genomics Platform"/>
            <consortium name="The Broad Institute Genome Sequencing Center for Infectious Disease"/>
            <person name="Wu L."/>
            <person name="Ma J."/>
        </authorList>
    </citation>
    <scope>NUCLEOTIDE SEQUENCE [LARGE SCALE GENOMIC DNA]</scope>
    <source>
        <strain evidence="3">CGMCC 1.10832</strain>
    </source>
</reference>
<feature type="compositionally biased region" description="Basic and acidic residues" evidence="1">
    <location>
        <begin position="1"/>
        <end position="41"/>
    </location>
</feature>
<comment type="caution">
    <text evidence="2">The sequence shown here is derived from an EMBL/GenBank/DDBJ whole genome shotgun (WGS) entry which is preliminary data.</text>
</comment>
<dbReference type="EMBL" id="BMEC01000015">
    <property type="protein sequence ID" value="GGC50638.1"/>
    <property type="molecule type" value="Genomic_DNA"/>
</dbReference>
<accession>A0ABQ1N1T4</accession>
<organism evidence="2 3">
    <name type="scientific">Marivirga lumbricoides</name>
    <dbReference type="NCBI Taxonomy" id="1046115"/>
    <lineage>
        <taxon>Bacteria</taxon>
        <taxon>Pseudomonadati</taxon>
        <taxon>Bacteroidota</taxon>
        <taxon>Cytophagia</taxon>
        <taxon>Cytophagales</taxon>
        <taxon>Marivirgaceae</taxon>
        <taxon>Marivirga</taxon>
    </lineage>
</organism>
<evidence type="ECO:0000313" key="3">
    <source>
        <dbReference type="Proteomes" id="UP000636010"/>
    </source>
</evidence>
<evidence type="ECO:0000256" key="1">
    <source>
        <dbReference type="SAM" id="MobiDB-lite"/>
    </source>
</evidence>
<keyword evidence="3" id="KW-1185">Reference proteome</keyword>
<dbReference type="Proteomes" id="UP000636010">
    <property type="component" value="Unassembled WGS sequence"/>
</dbReference>
<evidence type="ECO:0000313" key="2">
    <source>
        <dbReference type="EMBL" id="GGC50638.1"/>
    </source>
</evidence>